<dbReference type="InterPro" id="IPR004299">
    <property type="entry name" value="MBOAT_fam"/>
</dbReference>
<keyword evidence="7 14" id="KW-0812">Transmembrane</keyword>
<evidence type="ECO:0000256" key="1">
    <source>
        <dbReference type="ARBA" id="ARBA00004651"/>
    </source>
</evidence>
<dbReference type="PIRSF" id="PIRSF016636">
    <property type="entry name" value="AlgI_DltB"/>
    <property type="match status" value="1"/>
</dbReference>
<dbReference type="eggNOG" id="COG1696">
    <property type="taxonomic scope" value="Bacteria"/>
</dbReference>
<evidence type="ECO:0000256" key="7">
    <source>
        <dbReference type="ARBA" id="ARBA00022692"/>
    </source>
</evidence>
<keyword evidence="9 14" id="KW-1133">Transmembrane helix</keyword>
<dbReference type="STRING" id="349521.HCH_03604"/>
<feature type="transmembrane region" description="Helical" evidence="14">
    <location>
        <begin position="309"/>
        <end position="329"/>
    </location>
</feature>
<feature type="transmembrane region" description="Helical" evidence="14">
    <location>
        <begin position="368"/>
        <end position="386"/>
    </location>
</feature>
<feature type="transmembrane region" description="Helical" evidence="14">
    <location>
        <begin position="275"/>
        <end position="297"/>
    </location>
</feature>
<feature type="transmembrane region" description="Helical" evidence="14">
    <location>
        <begin position="41"/>
        <end position="65"/>
    </location>
</feature>
<dbReference type="OrthoDB" id="139172at2"/>
<evidence type="ECO:0000256" key="5">
    <source>
        <dbReference type="ARBA" id="ARBA00022475"/>
    </source>
</evidence>
<dbReference type="PANTHER" id="PTHR13285">
    <property type="entry name" value="ACYLTRANSFERASE"/>
    <property type="match status" value="1"/>
</dbReference>
<keyword evidence="16" id="KW-1185">Reference proteome</keyword>
<protein>
    <recommendedName>
        <fullName evidence="4">Probable alginate O-acetylase AlgI</fullName>
    </recommendedName>
    <alternativeName>
        <fullName evidence="12">Alginate biosynthesis protein AlgI</fullName>
    </alternativeName>
</protein>
<evidence type="ECO:0000256" key="9">
    <source>
        <dbReference type="ARBA" id="ARBA00022989"/>
    </source>
</evidence>
<dbReference type="UniPathway" id="UPA00286"/>
<dbReference type="Pfam" id="PF03062">
    <property type="entry name" value="MBOAT"/>
    <property type="match status" value="1"/>
</dbReference>
<accession>Q2SG80</accession>
<dbReference type="Proteomes" id="UP000000238">
    <property type="component" value="Chromosome"/>
</dbReference>
<reference evidence="15 16" key="1">
    <citation type="journal article" date="2005" name="Nucleic Acids Res.">
        <title>Genomic blueprint of Hahella chejuensis, a marine microbe producing an algicidal agent.</title>
        <authorList>
            <person name="Jeong H."/>
            <person name="Yim J.H."/>
            <person name="Lee C."/>
            <person name="Choi S.-H."/>
            <person name="Park Y.K."/>
            <person name="Yoon S.H."/>
            <person name="Hur C.-G."/>
            <person name="Kang H.-Y."/>
            <person name="Kim D."/>
            <person name="Lee H.H."/>
            <person name="Park K.H."/>
            <person name="Park S.-H."/>
            <person name="Park H.-S."/>
            <person name="Lee H.K."/>
            <person name="Oh T.K."/>
            <person name="Kim J.F."/>
        </authorList>
    </citation>
    <scope>NUCLEOTIDE SEQUENCE [LARGE SCALE GENOMIC DNA]</scope>
    <source>
        <strain evidence="15 16">KCTC 2396</strain>
    </source>
</reference>
<organism evidence="15 16">
    <name type="scientific">Hahella chejuensis (strain KCTC 2396)</name>
    <dbReference type="NCBI Taxonomy" id="349521"/>
    <lineage>
        <taxon>Bacteria</taxon>
        <taxon>Pseudomonadati</taxon>
        <taxon>Pseudomonadota</taxon>
        <taxon>Gammaproteobacteria</taxon>
        <taxon>Oceanospirillales</taxon>
        <taxon>Hahellaceae</taxon>
        <taxon>Hahella</taxon>
    </lineage>
</organism>
<gene>
    <name evidence="15" type="ordered locus">HCH_03604</name>
</gene>
<evidence type="ECO:0000313" key="16">
    <source>
        <dbReference type="Proteomes" id="UP000000238"/>
    </source>
</evidence>
<sequence length="518" mass="57719">MKISYLTFYLLVFPAIFCLFSLFRKIAPAYARLSVAFASMLFLAFADLVSLAILLAVVLINLNLIRSMEANPHRKKLYKLAGITVSLAPLIFYKLFGGKVHFDSGLAQSLLLPLGLAFYSLQQVTAIVDSANGQVKSIQVGDYLFFSFFFATLTSGPIITYKDMMGQLRQGASPSTYNTDLGISLFILGFAKKTLIADPIESMTGALLQVSRINPETYFSLTELLYIFWGGMLSFYYVFSAYSDMAIGIALFFGVRLPVNFNSPLKAKTPQQYVMSWHMSFMAFVRQYVFQPVYLLLKKAPVKDLNTRYLLAWAGAVFCSFGVVGVWHAPDIVTVAISLCVALTIVCVESSSLLLRRRKVPSSHFPGIFSRVILLSFICLCAIKFTHPDFEIVRAFTDMLAHNPTLFVSDRLAFLSDYLHGEWIEYYSFFPTLTTVNRYEIAQPTLSPDLSMLHILIVTAITFCCPNSMQIFGLLEEKGTSDVTPRWSNRLRAAIAAGVLLCLSLSFANNGSSFSYGG</sequence>
<evidence type="ECO:0000313" key="15">
    <source>
        <dbReference type="EMBL" id="ABC30344.1"/>
    </source>
</evidence>
<feature type="transmembrane region" description="Helical" evidence="14">
    <location>
        <begin position="453"/>
        <end position="475"/>
    </location>
</feature>
<dbReference type="InterPro" id="IPR051085">
    <property type="entry name" value="MB_O-acyltransferase"/>
</dbReference>
<dbReference type="KEGG" id="hch:HCH_03604"/>
<evidence type="ECO:0000256" key="4">
    <source>
        <dbReference type="ARBA" id="ARBA00016084"/>
    </source>
</evidence>
<feature type="transmembrane region" description="Helical" evidence="14">
    <location>
        <begin position="77"/>
        <end position="96"/>
    </location>
</feature>
<dbReference type="GO" id="GO:0016746">
    <property type="term" value="F:acyltransferase activity"/>
    <property type="evidence" value="ECO:0007669"/>
    <property type="project" value="UniProtKB-KW"/>
</dbReference>
<dbReference type="GO" id="GO:0042121">
    <property type="term" value="P:alginic acid biosynthetic process"/>
    <property type="evidence" value="ECO:0007669"/>
    <property type="project" value="UniProtKB-UniPathway"/>
</dbReference>
<evidence type="ECO:0000256" key="3">
    <source>
        <dbReference type="ARBA" id="ARBA00010323"/>
    </source>
</evidence>
<keyword evidence="6 13" id="KW-0808">Transferase</keyword>
<comment type="subcellular location">
    <subcellularLocation>
        <location evidence="1">Cell membrane</location>
        <topology evidence="1">Multi-pass membrane protein</topology>
    </subcellularLocation>
</comment>
<keyword evidence="10 13" id="KW-0472">Membrane</keyword>
<keyword evidence="11 13" id="KW-0012">Acyltransferase</keyword>
<dbReference type="AlphaFoldDB" id="Q2SG80"/>
<dbReference type="HOGENOM" id="CLU_525583_0_0_6"/>
<evidence type="ECO:0000256" key="6">
    <source>
        <dbReference type="ARBA" id="ARBA00022679"/>
    </source>
</evidence>
<evidence type="ECO:0000256" key="11">
    <source>
        <dbReference type="ARBA" id="ARBA00023315"/>
    </source>
</evidence>
<dbReference type="EMBL" id="CP000155">
    <property type="protein sequence ID" value="ABC30344.1"/>
    <property type="molecule type" value="Genomic_DNA"/>
</dbReference>
<comment type="similarity">
    <text evidence="3 13">Belongs to the membrane-bound acyltransferase family.</text>
</comment>
<evidence type="ECO:0000256" key="10">
    <source>
        <dbReference type="ARBA" id="ARBA00023136"/>
    </source>
</evidence>
<proteinExistence type="inferred from homology"/>
<evidence type="ECO:0000256" key="8">
    <source>
        <dbReference type="ARBA" id="ARBA00022841"/>
    </source>
</evidence>
<evidence type="ECO:0000256" key="2">
    <source>
        <dbReference type="ARBA" id="ARBA00005182"/>
    </source>
</evidence>
<name>Q2SG80_HAHCH</name>
<keyword evidence="5 13" id="KW-1003">Cell membrane</keyword>
<dbReference type="InterPro" id="IPR024194">
    <property type="entry name" value="Ac/AlaTfrase_AlgI/DltB"/>
</dbReference>
<evidence type="ECO:0000256" key="14">
    <source>
        <dbReference type="SAM" id="Phobius"/>
    </source>
</evidence>
<keyword evidence="8" id="KW-0016">Alginate biosynthesis</keyword>
<dbReference type="RefSeq" id="WP_011397412.1">
    <property type="nucleotide sequence ID" value="NC_007645.1"/>
</dbReference>
<feature type="transmembrane region" description="Helical" evidence="14">
    <location>
        <begin position="487"/>
        <end position="508"/>
    </location>
</feature>
<comment type="pathway">
    <text evidence="2">Glycan biosynthesis; alginate biosynthesis.</text>
</comment>
<dbReference type="PANTHER" id="PTHR13285:SF23">
    <property type="entry name" value="TEICHOIC ACID D-ALANYLTRANSFERASE"/>
    <property type="match status" value="1"/>
</dbReference>
<evidence type="ECO:0000256" key="13">
    <source>
        <dbReference type="PIRNR" id="PIRNR016636"/>
    </source>
</evidence>
<feature type="transmembrane region" description="Helical" evidence="14">
    <location>
        <begin position="335"/>
        <end position="356"/>
    </location>
</feature>
<feature type="transmembrane region" description="Helical" evidence="14">
    <location>
        <begin position="143"/>
        <end position="161"/>
    </location>
</feature>
<evidence type="ECO:0000256" key="12">
    <source>
        <dbReference type="ARBA" id="ARBA00031030"/>
    </source>
</evidence>
<feature type="transmembrane region" description="Helical" evidence="14">
    <location>
        <begin position="235"/>
        <end position="255"/>
    </location>
</feature>
<dbReference type="GO" id="GO:0005886">
    <property type="term" value="C:plasma membrane"/>
    <property type="evidence" value="ECO:0007669"/>
    <property type="project" value="UniProtKB-SubCell"/>
</dbReference>